<dbReference type="Proteomes" id="UP000771749">
    <property type="component" value="Unassembled WGS sequence"/>
</dbReference>
<comment type="caution">
    <text evidence="2">The sequence shown here is derived from an EMBL/GenBank/DDBJ whole genome shotgun (WGS) entry which is preliminary data.</text>
</comment>
<dbReference type="PROSITE" id="PS51257">
    <property type="entry name" value="PROKAR_LIPOPROTEIN"/>
    <property type="match status" value="1"/>
</dbReference>
<sequence>MKTIFKIFANAAVIGGLVAVAGCTKNFPEYNTDQYALRAESPALIIPSMIETMMYAQQNSSQMADQMVGSLGGYFTNVNRWQGANYDTFNVSDGWNTSVYDQAFQGVYSNYFKVEDLTDGEGHWFALAKLVKAASMMRVTDCYGPIPYSQVKDGDMYVAYDSGEDVYRNIIDDLLSAADVLYQYSVQVGASPIGTSDAIYSGNYANWAKLGVSMAMRAAMRAGFEDEFVRAMNSECGYIDENSENALLDPKSQGNPYQLASSSWGDIRINASITDYMNGYNDPRMPFYFTAATDGDVTYQGIRMGQAANFNKSSSAAFSQPNFLTSTKLPVFVAAETQFLLAEAVLRGWISGDAKTYYNNGIALSFDQWGAGSADAYISNTTAIPADHNDFLNQTYTRSTEVKIAWDAESTTDKHLEQIITQKWIANFPMGIEAWAEYRRTGYPELCESVSTQEPNATIHSIKDYHRLRYPYTEASLNPANYAAAVQALGGADHESTALFWQGKGI</sequence>
<dbReference type="AlphaFoldDB" id="A0A940DML4"/>
<dbReference type="EMBL" id="JADIMJ010000040">
    <property type="protein sequence ID" value="MBO8453604.1"/>
    <property type="molecule type" value="Genomic_DNA"/>
</dbReference>
<dbReference type="SUPFAM" id="SSF48452">
    <property type="entry name" value="TPR-like"/>
    <property type="match status" value="1"/>
</dbReference>
<gene>
    <name evidence="2" type="ORF">IAC07_02620</name>
</gene>
<evidence type="ECO:0000313" key="2">
    <source>
        <dbReference type="EMBL" id="MBO8453604.1"/>
    </source>
</evidence>
<keyword evidence="2" id="KW-0449">Lipoprotein</keyword>
<reference evidence="2" key="1">
    <citation type="submission" date="2020-10" db="EMBL/GenBank/DDBJ databases">
        <authorList>
            <person name="Gilroy R."/>
        </authorList>
    </citation>
    <scope>NUCLEOTIDE SEQUENCE</scope>
    <source>
        <strain evidence="2">F1-3629</strain>
    </source>
</reference>
<evidence type="ECO:0000313" key="3">
    <source>
        <dbReference type="Proteomes" id="UP000771749"/>
    </source>
</evidence>
<dbReference type="Gene3D" id="1.25.40.390">
    <property type="match status" value="1"/>
</dbReference>
<feature type="signal peptide" evidence="1">
    <location>
        <begin position="1"/>
        <end position="21"/>
    </location>
</feature>
<protein>
    <submittedName>
        <fullName evidence="2">SusD/RagB family nutrient-binding outer membrane lipoprotein</fullName>
    </submittedName>
</protein>
<dbReference type="InterPro" id="IPR011990">
    <property type="entry name" value="TPR-like_helical_dom_sf"/>
</dbReference>
<evidence type="ECO:0000256" key="1">
    <source>
        <dbReference type="SAM" id="SignalP"/>
    </source>
</evidence>
<dbReference type="InterPro" id="IPR024302">
    <property type="entry name" value="SusD-like"/>
</dbReference>
<accession>A0A940DML4</accession>
<keyword evidence="1" id="KW-0732">Signal</keyword>
<dbReference type="Pfam" id="PF12741">
    <property type="entry name" value="SusD-like"/>
    <property type="match status" value="1"/>
</dbReference>
<proteinExistence type="predicted"/>
<feature type="chain" id="PRO_5037252426" evidence="1">
    <location>
        <begin position="22"/>
        <end position="506"/>
    </location>
</feature>
<reference evidence="2" key="2">
    <citation type="journal article" date="2021" name="PeerJ">
        <title>Extensive microbial diversity within the chicken gut microbiome revealed by metagenomics and culture.</title>
        <authorList>
            <person name="Gilroy R."/>
            <person name="Ravi A."/>
            <person name="Getino M."/>
            <person name="Pursley I."/>
            <person name="Horton D.L."/>
            <person name="Alikhan N.F."/>
            <person name="Baker D."/>
            <person name="Gharbi K."/>
            <person name="Hall N."/>
            <person name="Watson M."/>
            <person name="Adriaenssens E.M."/>
            <person name="Foster-Nyarko E."/>
            <person name="Jarju S."/>
            <person name="Secka A."/>
            <person name="Antonio M."/>
            <person name="Oren A."/>
            <person name="Chaudhuri R.R."/>
            <person name="La Ragione R."/>
            <person name="Hildebrand F."/>
            <person name="Pallen M.J."/>
        </authorList>
    </citation>
    <scope>NUCLEOTIDE SEQUENCE</scope>
    <source>
        <strain evidence="2">F1-3629</strain>
    </source>
</reference>
<organism evidence="2 3">
    <name type="scientific">Candidatus Cryptobacteroides gallistercoris</name>
    <dbReference type="NCBI Taxonomy" id="2840765"/>
    <lineage>
        <taxon>Bacteria</taxon>
        <taxon>Pseudomonadati</taxon>
        <taxon>Bacteroidota</taxon>
        <taxon>Bacteroidia</taxon>
        <taxon>Bacteroidales</taxon>
        <taxon>Candidatus Cryptobacteroides</taxon>
    </lineage>
</organism>
<name>A0A940DML4_9BACT</name>